<evidence type="ECO:0000259" key="1">
    <source>
        <dbReference type="PROSITE" id="PS51340"/>
    </source>
</evidence>
<proteinExistence type="predicted"/>
<dbReference type="PROSITE" id="PS51340">
    <property type="entry name" value="MOSC"/>
    <property type="match status" value="1"/>
</dbReference>
<dbReference type="Proteomes" id="UP001596456">
    <property type="component" value="Unassembled WGS sequence"/>
</dbReference>
<dbReference type="InterPro" id="IPR011037">
    <property type="entry name" value="Pyrv_Knase-like_insert_dom_sf"/>
</dbReference>
<organism evidence="2 3">
    <name type="scientific">Rhodocista pekingensis</name>
    <dbReference type="NCBI Taxonomy" id="201185"/>
    <lineage>
        <taxon>Bacteria</taxon>
        <taxon>Pseudomonadati</taxon>
        <taxon>Pseudomonadota</taxon>
        <taxon>Alphaproteobacteria</taxon>
        <taxon>Rhodospirillales</taxon>
        <taxon>Azospirillaceae</taxon>
        <taxon>Rhodocista</taxon>
    </lineage>
</organism>
<dbReference type="Gene3D" id="2.40.33.20">
    <property type="entry name" value="PK beta-barrel domain-like"/>
    <property type="match status" value="1"/>
</dbReference>
<dbReference type="InterPro" id="IPR052353">
    <property type="entry name" value="Benzoxazolinone_Detox_Enz"/>
</dbReference>
<dbReference type="InterPro" id="IPR005163">
    <property type="entry name" value="Tri_helical_YiiM-like"/>
</dbReference>
<sequence>MLILGVNVGPVVPRLSARGRPSRTGIAKGPVAGPVAVHRHGLEGDASAYRPRDLGDTAVHAFCLESYARFAELRGAPLPVPCFGENLTIEGYGEDEARIGDVLRAGTALLRVTQPVVRCRWPAVLSGEPRLTRWATREGLTGWFLEVLEPGHVAAGDRLDLLDRGPEGWTVRRLNRLIAAKPPDAADVTAALALPGLAERWKAALRRAVATPRRGAAAAADPLRPG</sequence>
<gene>
    <name evidence="2" type="ORF">ACFQPS_03915</name>
</gene>
<comment type="caution">
    <text evidence="2">The sequence shown here is derived from an EMBL/GenBank/DDBJ whole genome shotgun (WGS) entry which is preliminary data.</text>
</comment>
<accession>A0ABW2KQL9</accession>
<evidence type="ECO:0000313" key="2">
    <source>
        <dbReference type="EMBL" id="MFC7332296.1"/>
    </source>
</evidence>
<dbReference type="PANTHER" id="PTHR30212:SF2">
    <property type="entry name" value="PROTEIN YIIM"/>
    <property type="match status" value="1"/>
</dbReference>
<protein>
    <submittedName>
        <fullName evidence="2">MOSC domain-containing protein</fullName>
    </submittedName>
</protein>
<dbReference type="InterPro" id="IPR005302">
    <property type="entry name" value="MoCF_Sase_C"/>
</dbReference>
<dbReference type="RefSeq" id="WP_377356591.1">
    <property type="nucleotide sequence ID" value="NZ_JBHTCM010000004.1"/>
</dbReference>
<dbReference type="SUPFAM" id="SSF50800">
    <property type="entry name" value="PK beta-barrel domain-like"/>
    <property type="match status" value="1"/>
</dbReference>
<keyword evidence="3" id="KW-1185">Reference proteome</keyword>
<evidence type="ECO:0000313" key="3">
    <source>
        <dbReference type="Proteomes" id="UP001596456"/>
    </source>
</evidence>
<name>A0ABW2KQL9_9PROT</name>
<feature type="domain" description="MOSC" evidence="1">
    <location>
        <begin position="29"/>
        <end position="162"/>
    </location>
</feature>
<reference evidence="3" key="1">
    <citation type="journal article" date="2019" name="Int. J. Syst. Evol. Microbiol.">
        <title>The Global Catalogue of Microorganisms (GCM) 10K type strain sequencing project: providing services to taxonomists for standard genome sequencing and annotation.</title>
        <authorList>
            <consortium name="The Broad Institute Genomics Platform"/>
            <consortium name="The Broad Institute Genome Sequencing Center for Infectious Disease"/>
            <person name="Wu L."/>
            <person name="Ma J."/>
        </authorList>
    </citation>
    <scope>NUCLEOTIDE SEQUENCE [LARGE SCALE GENOMIC DNA]</scope>
    <source>
        <strain evidence="3">CGMCC 1.16275</strain>
    </source>
</reference>
<dbReference type="EMBL" id="JBHTCM010000004">
    <property type="protein sequence ID" value="MFC7332296.1"/>
    <property type="molecule type" value="Genomic_DNA"/>
</dbReference>
<dbReference type="PANTHER" id="PTHR30212">
    <property type="entry name" value="PROTEIN YIIM"/>
    <property type="match status" value="1"/>
</dbReference>
<dbReference type="Pfam" id="PF03473">
    <property type="entry name" value="MOSC"/>
    <property type="match status" value="1"/>
</dbReference>
<dbReference type="Pfam" id="PF03475">
    <property type="entry name" value="YiiM_3-alpha"/>
    <property type="match status" value="1"/>
</dbReference>